<dbReference type="InterPro" id="IPR052528">
    <property type="entry name" value="Sugar_transport-like"/>
</dbReference>
<dbReference type="AlphaFoldDB" id="A0A147JSR8"/>
<feature type="transmembrane region" description="Helical" evidence="1">
    <location>
        <begin position="231"/>
        <end position="253"/>
    </location>
</feature>
<protein>
    <recommendedName>
        <fullName evidence="2">Major facilitator superfamily (MFS) profile domain-containing protein</fullName>
    </recommendedName>
</protein>
<evidence type="ECO:0000313" key="3">
    <source>
        <dbReference type="EMBL" id="KUO39539.1"/>
    </source>
</evidence>
<feature type="transmembrane region" description="Helical" evidence="1">
    <location>
        <begin position="151"/>
        <end position="171"/>
    </location>
</feature>
<dbReference type="PANTHER" id="PTHR23526">
    <property type="entry name" value="INTEGRAL MEMBRANE TRANSPORT PROTEIN-RELATED"/>
    <property type="match status" value="1"/>
</dbReference>
<accession>A0A147JSR8</accession>
<comment type="caution">
    <text evidence="3">The sequence shown here is derived from an EMBL/GenBank/DDBJ whole genome shotgun (WGS) entry which is preliminary data.</text>
</comment>
<feature type="transmembrane region" description="Helical" evidence="1">
    <location>
        <begin position="353"/>
        <end position="375"/>
    </location>
</feature>
<reference evidence="3 4" key="1">
    <citation type="journal article" date="2016" name="Nat. Microbiol.">
        <title>Genomic inference of the metabolism of cosmopolitan subsurface Archaea, Hadesarchaea.</title>
        <authorList>
            <person name="Baker B.J."/>
            <person name="Saw J.H."/>
            <person name="Lind A.E."/>
            <person name="Lazar C.S."/>
            <person name="Hinrichs K.-U."/>
            <person name="Teske A.P."/>
            <person name="Ettema T.J."/>
        </authorList>
    </citation>
    <scope>NUCLEOTIDE SEQUENCE [LARGE SCALE GENOMIC DNA]</scope>
</reference>
<dbReference type="SUPFAM" id="SSF103473">
    <property type="entry name" value="MFS general substrate transporter"/>
    <property type="match status" value="1"/>
</dbReference>
<feature type="transmembrane region" description="Helical" evidence="1">
    <location>
        <begin position="317"/>
        <end position="341"/>
    </location>
</feature>
<feature type="transmembrane region" description="Helical" evidence="1">
    <location>
        <begin position="75"/>
        <end position="99"/>
    </location>
</feature>
<dbReference type="InterPro" id="IPR011701">
    <property type="entry name" value="MFS"/>
</dbReference>
<feature type="transmembrane region" description="Helical" evidence="1">
    <location>
        <begin position="381"/>
        <end position="405"/>
    </location>
</feature>
<feature type="transmembrane region" description="Helical" evidence="1">
    <location>
        <begin position="177"/>
        <end position="198"/>
    </location>
</feature>
<feature type="transmembrane region" description="Helical" evidence="1">
    <location>
        <begin position="259"/>
        <end position="281"/>
    </location>
</feature>
<name>A0A147JSR8_HADYE</name>
<dbReference type="EMBL" id="LQMQ01000061">
    <property type="protein sequence ID" value="KUO39539.1"/>
    <property type="molecule type" value="Genomic_DNA"/>
</dbReference>
<organism evidence="3 4">
    <name type="scientific">Hadarchaeum yellowstonense</name>
    <dbReference type="NCBI Taxonomy" id="1776334"/>
    <lineage>
        <taxon>Archaea</taxon>
        <taxon>Methanobacteriati</taxon>
        <taxon>Candidatus Hadarchaeota</taxon>
        <taxon>Candidatus Hadarchaeia</taxon>
        <taxon>Candidatus Hadarchaeales</taxon>
        <taxon>Candidatus Hadarchaeaceae</taxon>
        <taxon>Candidatus Hadarchaeum</taxon>
    </lineage>
</organism>
<dbReference type="Proteomes" id="UP000074294">
    <property type="component" value="Unassembled WGS sequence"/>
</dbReference>
<dbReference type="InterPro" id="IPR020846">
    <property type="entry name" value="MFS_dom"/>
</dbReference>
<evidence type="ECO:0000259" key="2">
    <source>
        <dbReference type="PROSITE" id="PS50850"/>
    </source>
</evidence>
<proteinExistence type="predicted"/>
<dbReference type="STRING" id="1776334.APZ16_02325"/>
<sequence length="437" mass="48850">MKESVRKRSLEYSIRDGLAWSVNSGLGASYITPYALALNANAIQVGLLTSVPTLAASLSELKTPQLMQRMSRKRIVTSCALLQALTWIPISLVGLLFLLSGFDGLVAPTLVILFYTGYQLLGSLATPAWSSWMGDLVPEGERGRFFGRRNTIIGLSGILAMLAGGFFLNAFSREEVLLGFLTLFLLAMVARLISWYFLTQQYEPKFQYREEYYFSFSSFIRRAKDNNFGRFTLYIAFMTTAVYFAAPFFSVYMLQELKFSYLTFVIITLSSSLTHVIFMPLWGRFSDRHGNLISLRIAGLLIPLIPLLWLLSSDPIYLVLVEAFGGFAWAGFDLASVNFIYDAVSRQRMGLCFAYFGVLNGVGTFAGATLGGLFATYCRVGFTSVFLLIFLLSGVSRLAVSAVMLPRIKEVRKVAPVRPLWYFLGGVIRRRPPVHSH</sequence>
<dbReference type="Pfam" id="PF07690">
    <property type="entry name" value="MFS_1"/>
    <property type="match status" value="1"/>
</dbReference>
<evidence type="ECO:0000313" key="4">
    <source>
        <dbReference type="Proteomes" id="UP000074294"/>
    </source>
</evidence>
<keyword evidence="1" id="KW-0812">Transmembrane</keyword>
<dbReference type="PROSITE" id="PS50850">
    <property type="entry name" value="MFS"/>
    <property type="match status" value="1"/>
</dbReference>
<evidence type="ECO:0000256" key="1">
    <source>
        <dbReference type="SAM" id="Phobius"/>
    </source>
</evidence>
<keyword evidence="1" id="KW-1133">Transmembrane helix</keyword>
<feature type="transmembrane region" description="Helical" evidence="1">
    <location>
        <begin position="293"/>
        <end position="311"/>
    </location>
</feature>
<keyword evidence="1" id="KW-0472">Membrane</keyword>
<dbReference type="GO" id="GO:0022857">
    <property type="term" value="F:transmembrane transporter activity"/>
    <property type="evidence" value="ECO:0007669"/>
    <property type="project" value="InterPro"/>
</dbReference>
<gene>
    <name evidence="3" type="ORF">APZ16_02325</name>
</gene>
<feature type="domain" description="Major facilitator superfamily (MFS) profile" evidence="2">
    <location>
        <begin position="1"/>
        <end position="412"/>
    </location>
</feature>
<dbReference type="PANTHER" id="PTHR23526:SF2">
    <property type="entry name" value="MAJOR FACILITATOR SUPERFAMILY (MFS) PROFILE DOMAIN-CONTAINING PROTEIN"/>
    <property type="match status" value="1"/>
</dbReference>
<dbReference type="InterPro" id="IPR036259">
    <property type="entry name" value="MFS_trans_sf"/>
</dbReference>
<dbReference type="Gene3D" id="1.20.1250.20">
    <property type="entry name" value="MFS general substrate transporter like domains"/>
    <property type="match status" value="2"/>
</dbReference>
<feature type="transmembrane region" description="Helical" evidence="1">
    <location>
        <begin position="105"/>
        <end position="130"/>
    </location>
</feature>